<evidence type="ECO:0000256" key="7">
    <source>
        <dbReference type="SAM" id="Phobius"/>
    </source>
</evidence>
<dbReference type="SUPFAM" id="SSF48452">
    <property type="entry name" value="TPR-like"/>
    <property type="match status" value="1"/>
</dbReference>
<feature type="transmembrane region" description="Helical" evidence="7">
    <location>
        <begin position="231"/>
        <end position="248"/>
    </location>
</feature>
<reference evidence="9 10" key="1">
    <citation type="journal article" date="2015" name="Nature">
        <title>rRNA introns, odd ribosomes, and small enigmatic genomes across a large radiation of phyla.</title>
        <authorList>
            <person name="Brown C.T."/>
            <person name="Hug L.A."/>
            <person name="Thomas B.C."/>
            <person name="Sharon I."/>
            <person name="Castelle C.J."/>
            <person name="Singh A."/>
            <person name="Wilkins M.J."/>
            <person name="Williams K.H."/>
            <person name="Banfield J.F."/>
        </authorList>
    </citation>
    <scope>NUCLEOTIDE SEQUENCE [LARGE SCALE GENOMIC DNA]</scope>
</reference>
<dbReference type="InterPro" id="IPR007016">
    <property type="entry name" value="O-antigen_ligase-rel_domated"/>
</dbReference>
<evidence type="ECO:0000256" key="1">
    <source>
        <dbReference type="ARBA" id="ARBA00004141"/>
    </source>
</evidence>
<dbReference type="InterPro" id="IPR011990">
    <property type="entry name" value="TPR-like_helical_dom_sf"/>
</dbReference>
<comment type="subcellular location">
    <subcellularLocation>
        <location evidence="1">Membrane</location>
        <topology evidence="1">Multi-pass membrane protein</topology>
    </subcellularLocation>
</comment>
<feature type="repeat" description="TPR" evidence="5">
    <location>
        <begin position="647"/>
        <end position="680"/>
    </location>
</feature>
<evidence type="ECO:0000313" key="10">
    <source>
        <dbReference type="Proteomes" id="UP000034881"/>
    </source>
</evidence>
<evidence type="ECO:0000256" key="3">
    <source>
        <dbReference type="ARBA" id="ARBA00022989"/>
    </source>
</evidence>
<dbReference type="Pfam" id="PF04932">
    <property type="entry name" value="Wzy_C"/>
    <property type="match status" value="1"/>
</dbReference>
<keyword evidence="5" id="KW-0802">TPR repeat</keyword>
<evidence type="ECO:0000256" key="6">
    <source>
        <dbReference type="SAM" id="MobiDB-lite"/>
    </source>
</evidence>
<name>A0A0G0T2N1_9BACT</name>
<feature type="transmembrane region" description="Helical" evidence="7">
    <location>
        <begin position="260"/>
        <end position="279"/>
    </location>
</feature>
<dbReference type="Gene3D" id="1.25.40.10">
    <property type="entry name" value="Tetratricopeptide repeat domain"/>
    <property type="match status" value="1"/>
</dbReference>
<feature type="transmembrane region" description="Helical" evidence="7">
    <location>
        <begin position="412"/>
        <end position="428"/>
    </location>
</feature>
<dbReference type="PROSITE" id="PS50005">
    <property type="entry name" value="TPR"/>
    <property type="match status" value="1"/>
</dbReference>
<sequence>MDNLSGIKRLINSYGEIGLKAGMILVILSTFFLYTTIFTEFFDTPKFLVVSIFTALLLVVWVLKFAFSGKVVFLRTPLDIPLLLLLAVAIVSTVLSPSPYVSALGNQLKIHGSLVSLIIYVVFYFMLVNNLKPAKGIKGIFTIAIIAAQVLAVLSLLGYAGFNMLPESWMKFISFNPTGSAFSTTAILALLVPFIIMQLLSSSKPVSIILNSAFLLISGAAIALQGSWATWIAALFGVIVTLSVINPLKHGIKSLKPFTLMGLVVPLVIITTITILSFIPPVGKAKNPIYEKAQSFPKEIQLGFLPSWKISVSAFRDVPFWGTGPSTYLFDFTAYKPVELNSTKLWNIRFDSSFNEYLQVLATLGGIGLLALLSMTALFISSASSVILSAAKDLKIESGDSSSRTPQNDNHKVALAVSGIAFFIILALHAATLAVWVIGLLIIASFMVSLGLQKRSGEGNFKDTFLRIAAVTPSSNLPEETIKVNALPGVLLVLSIASVLFAFFFGAKLVLADYHHRLALNALSQNQGIIAYNELVVAEKLNPKNDVYRAGLAQTNFALANAIAVAKAPTEASPAGSLTDADKQNIQVLLQQSINEGKIAVALSPKSAINWEVLALLYRQISGVATNGLAFALDSYGRAIMVDPLNPQLRLNVGGVYYASKNYDMAIRFFTDAINLKPDFANGYYNLSVALKDKGDLEGAKTLAEKTLTLVDKSSSDYKTISDYLSNLTSELESKKTPSEPPAAKTTGALQKDQLPKVINLPKPTNIATPEAVKKPQQ</sequence>
<evidence type="ECO:0000259" key="8">
    <source>
        <dbReference type="Pfam" id="PF04932"/>
    </source>
</evidence>
<feature type="transmembrane region" description="Helical" evidence="7">
    <location>
        <begin position="79"/>
        <end position="98"/>
    </location>
</feature>
<comment type="caution">
    <text evidence="9">The sequence shown here is derived from an EMBL/GenBank/DDBJ whole genome shotgun (WGS) entry which is preliminary data.</text>
</comment>
<feature type="transmembrane region" description="Helical" evidence="7">
    <location>
        <begin position="47"/>
        <end position="67"/>
    </location>
</feature>
<feature type="region of interest" description="Disordered" evidence="6">
    <location>
        <begin position="731"/>
        <end position="778"/>
    </location>
</feature>
<dbReference type="EMBL" id="LBYB01000013">
    <property type="protein sequence ID" value="KKR41355.1"/>
    <property type="molecule type" value="Genomic_DNA"/>
</dbReference>
<proteinExistence type="predicted"/>
<dbReference type="InterPro" id="IPR051533">
    <property type="entry name" value="WaaL-like"/>
</dbReference>
<feature type="domain" description="O-antigen ligase-related" evidence="8">
    <location>
        <begin position="214"/>
        <end position="373"/>
    </location>
</feature>
<feature type="transmembrane region" description="Helical" evidence="7">
    <location>
        <begin position="208"/>
        <end position="225"/>
    </location>
</feature>
<keyword evidence="2 7" id="KW-0812">Transmembrane</keyword>
<feature type="transmembrane region" description="Helical" evidence="7">
    <location>
        <begin position="21"/>
        <end position="41"/>
    </location>
</feature>
<organism evidence="9 10">
    <name type="scientific">Candidatus Daviesbacteria bacterium GW2011_GWC2_40_12</name>
    <dbReference type="NCBI Taxonomy" id="1618431"/>
    <lineage>
        <taxon>Bacteria</taxon>
        <taxon>Candidatus Daviesiibacteriota</taxon>
    </lineage>
</organism>
<dbReference type="PANTHER" id="PTHR37422">
    <property type="entry name" value="TEICHURONIC ACID BIOSYNTHESIS PROTEIN TUAE"/>
    <property type="match status" value="1"/>
</dbReference>
<feature type="transmembrane region" description="Helical" evidence="7">
    <location>
        <begin position="360"/>
        <end position="391"/>
    </location>
</feature>
<dbReference type="Pfam" id="PF13181">
    <property type="entry name" value="TPR_8"/>
    <property type="match status" value="1"/>
</dbReference>
<feature type="transmembrane region" description="Helical" evidence="7">
    <location>
        <begin position="490"/>
        <end position="511"/>
    </location>
</feature>
<evidence type="ECO:0000256" key="2">
    <source>
        <dbReference type="ARBA" id="ARBA00022692"/>
    </source>
</evidence>
<evidence type="ECO:0000256" key="5">
    <source>
        <dbReference type="PROSITE-ProRule" id="PRU00339"/>
    </source>
</evidence>
<dbReference type="AlphaFoldDB" id="A0A0G0T2N1"/>
<dbReference type="Proteomes" id="UP000034881">
    <property type="component" value="Unassembled WGS sequence"/>
</dbReference>
<protein>
    <recommendedName>
        <fullName evidence="8">O-antigen ligase-related domain-containing protein</fullName>
    </recommendedName>
</protein>
<keyword evidence="4 7" id="KW-0472">Membrane</keyword>
<feature type="transmembrane region" description="Helical" evidence="7">
    <location>
        <begin position="140"/>
        <end position="162"/>
    </location>
</feature>
<dbReference type="PANTHER" id="PTHR37422:SF13">
    <property type="entry name" value="LIPOPOLYSACCHARIDE BIOSYNTHESIS PROTEIN PA4999-RELATED"/>
    <property type="match status" value="1"/>
</dbReference>
<gene>
    <name evidence="9" type="ORF">UT77_C0013G0025</name>
</gene>
<feature type="transmembrane region" description="Helical" evidence="7">
    <location>
        <begin position="110"/>
        <end position="128"/>
    </location>
</feature>
<accession>A0A0G0T2N1</accession>
<keyword evidence="3 7" id="KW-1133">Transmembrane helix</keyword>
<feature type="transmembrane region" description="Helical" evidence="7">
    <location>
        <begin position="434"/>
        <end position="452"/>
    </location>
</feature>
<dbReference type="GO" id="GO:0016020">
    <property type="term" value="C:membrane"/>
    <property type="evidence" value="ECO:0007669"/>
    <property type="project" value="UniProtKB-SubCell"/>
</dbReference>
<feature type="transmembrane region" description="Helical" evidence="7">
    <location>
        <begin position="182"/>
        <end position="201"/>
    </location>
</feature>
<evidence type="ECO:0000313" key="9">
    <source>
        <dbReference type="EMBL" id="KKR41355.1"/>
    </source>
</evidence>
<dbReference type="InterPro" id="IPR019734">
    <property type="entry name" value="TPR_rpt"/>
</dbReference>
<evidence type="ECO:0000256" key="4">
    <source>
        <dbReference type="ARBA" id="ARBA00023136"/>
    </source>
</evidence>
<dbReference type="SMART" id="SM00028">
    <property type="entry name" value="TPR"/>
    <property type="match status" value="2"/>
</dbReference>